<dbReference type="EMBL" id="QBML01000023">
    <property type="protein sequence ID" value="PZO38446.1"/>
    <property type="molecule type" value="Genomic_DNA"/>
</dbReference>
<accession>A0A2W4W1L4</accession>
<dbReference type="InterPro" id="IPR003593">
    <property type="entry name" value="AAA+_ATPase"/>
</dbReference>
<dbReference type="PANTHER" id="PTHR10000">
    <property type="entry name" value="PHOSPHOSERINE PHOSPHATASE"/>
    <property type="match status" value="1"/>
</dbReference>
<dbReference type="AlphaFoldDB" id="A0A2W4W1L4"/>
<sequence>MHYLILATDYDGTLAQDGKVSETTLVALKKLQKSGRKLILVTGRQLEDILRVFPEVNLFDCVVAENGAVIYFPATREELLLGSLPPEKFLQTLRSHNINPLSIGKVIVATWEPNETEVLTTIRELGLDLQVIFNKGAVMVLPAGVNKATGLREALDKMGLSVRNTVAVGDAENDLSFLKLCELSVAVANALPSVKSEVDWVTQASRGEGVVELIERLLTLDLTEDLRESSILPDRHRILLGKLDGDRDVYIQPLNRNILLAGISGGGKSTLATGLIERFIDKGYQVCIIDPEGDYQEFEQSVILGNAQQIPNSAEVLTALSKPEQNLIVNLMGVKIDDRPLYLAQLLPSLLEMRVRTGRPHWIIIDEVHHMFHADWNAAVTLPQSVSGTLMITVHPEHVATSALSLVDTIIAVKSPSQTITDFCKAVGHQLPTDSLASEILAGEGVAWFLKNEDQPFQFQVIPPRQERQRHMRTYAEGNLGNDRCFFFRGEDNQLNLKAQNLIMFIQLAAGVDDRTWLHHLHLQDYSNWLQNSIKDESLAKEVSEIETTTDLSPIDSRARIKSAIEKRYTLPA</sequence>
<dbReference type="NCBIfam" id="TIGR01484">
    <property type="entry name" value="HAD-SF-IIB"/>
    <property type="match status" value="2"/>
</dbReference>
<proteinExistence type="predicted"/>
<dbReference type="InterPro" id="IPR006379">
    <property type="entry name" value="HAD-SF_hydro_IIB"/>
</dbReference>
<dbReference type="Gene3D" id="3.40.50.300">
    <property type="entry name" value="P-loop containing nucleotide triphosphate hydrolases"/>
    <property type="match status" value="1"/>
</dbReference>
<dbReference type="InterPro" id="IPR002789">
    <property type="entry name" value="HerA_central"/>
</dbReference>
<organism evidence="2 3">
    <name type="scientific">Pseudanabaena frigida</name>
    <dbReference type="NCBI Taxonomy" id="945775"/>
    <lineage>
        <taxon>Bacteria</taxon>
        <taxon>Bacillati</taxon>
        <taxon>Cyanobacteriota</taxon>
        <taxon>Cyanophyceae</taxon>
        <taxon>Pseudanabaenales</taxon>
        <taxon>Pseudanabaenaceae</taxon>
        <taxon>Pseudanabaena</taxon>
    </lineage>
</organism>
<dbReference type="SMART" id="SM00382">
    <property type="entry name" value="AAA"/>
    <property type="match status" value="1"/>
</dbReference>
<dbReference type="InterPro" id="IPR036412">
    <property type="entry name" value="HAD-like_sf"/>
</dbReference>
<dbReference type="SUPFAM" id="SSF56784">
    <property type="entry name" value="HAD-like"/>
    <property type="match status" value="1"/>
</dbReference>
<dbReference type="Gene3D" id="3.40.50.1000">
    <property type="entry name" value="HAD superfamily/HAD-like"/>
    <property type="match status" value="1"/>
</dbReference>
<dbReference type="SUPFAM" id="SSF52540">
    <property type="entry name" value="P-loop containing nucleoside triphosphate hydrolases"/>
    <property type="match status" value="1"/>
</dbReference>
<name>A0A2W4W1L4_9CYAN</name>
<comment type="caution">
    <text evidence="2">The sequence shown here is derived from an EMBL/GenBank/DDBJ whole genome shotgun (WGS) entry which is preliminary data.</text>
</comment>
<reference evidence="2 3" key="2">
    <citation type="submission" date="2018-06" db="EMBL/GenBank/DDBJ databases">
        <title>Metagenomic assembly of (sub)arctic Cyanobacteria and their associated microbiome from non-axenic cultures.</title>
        <authorList>
            <person name="Baurain D."/>
        </authorList>
    </citation>
    <scope>NUCLEOTIDE SEQUENCE [LARGE SCALE GENOMIC DNA]</scope>
    <source>
        <strain evidence="2">ULC066bin1</strain>
    </source>
</reference>
<evidence type="ECO:0000259" key="1">
    <source>
        <dbReference type="SMART" id="SM00382"/>
    </source>
</evidence>
<dbReference type="Proteomes" id="UP000249467">
    <property type="component" value="Unassembled WGS sequence"/>
</dbReference>
<gene>
    <name evidence="2" type="ORF">DCF19_16100</name>
</gene>
<dbReference type="Pfam" id="PF01935">
    <property type="entry name" value="DUF87"/>
    <property type="match status" value="1"/>
</dbReference>
<dbReference type="Pfam" id="PF08282">
    <property type="entry name" value="Hydrolase_3"/>
    <property type="match status" value="2"/>
</dbReference>
<protein>
    <submittedName>
        <fullName evidence="2">Phosphoglycolate phosphatase</fullName>
    </submittedName>
</protein>
<reference evidence="2 3" key="1">
    <citation type="submission" date="2018-04" db="EMBL/GenBank/DDBJ databases">
        <authorList>
            <person name="Go L.Y."/>
            <person name="Mitchell J.A."/>
        </authorList>
    </citation>
    <scope>NUCLEOTIDE SEQUENCE [LARGE SCALE GENOMIC DNA]</scope>
    <source>
        <strain evidence="2">ULC066bin1</strain>
    </source>
</reference>
<dbReference type="Gene3D" id="3.90.1070.10">
    <property type="match status" value="1"/>
</dbReference>
<dbReference type="InterPro" id="IPR023214">
    <property type="entry name" value="HAD_sf"/>
</dbReference>
<feature type="domain" description="AAA+ ATPase" evidence="1">
    <location>
        <begin position="254"/>
        <end position="417"/>
    </location>
</feature>
<dbReference type="InterPro" id="IPR027417">
    <property type="entry name" value="P-loop_NTPase"/>
</dbReference>
<dbReference type="GO" id="GO:0000287">
    <property type="term" value="F:magnesium ion binding"/>
    <property type="evidence" value="ECO:0007669"/>
    <property type="project" value="TreeGrafter"/>
</dbReference>
<dbReference type="PANTHER" id="PTHR10000:SF8">
    <property type="entry name" value="HAD SUPERFAMILY HYDROLASE-LIKE, TYPE 3"/>
    <property type="match status" value="1"/>
</dbReference>
<dbReference type="GO" id="GO:0005829">
    <property type="term" value="C:cytosol"/>
    <property type="evidence" value="ECO:0007669"/>
    <property type="project" value="TreeGrafter"/>
</dbReference>
<evidence type="ECO:0000313" key="2">
    <source>
        <dbReference type="EMBL" id="PZO38446.1"/>
    </source>
</evidence>
<evidence type="ECO:0000313" key="3">
    <source>
        <dbReference type="Proteomes" id="UP000249467"/>
    </source>
</evidence>
<dbReference type="GO" id="GO:0016791">
    <property type="term" value="F:phosphatase activity"/>
    <property type="evidence" value="ECO:0007669"/>
    <property type="project" value="TreeGrafter"/>
</dbReference>